<proteinExistence type="predicted"/>
<protein>
    <submittedName>
        <fullName evidence="2">Uncharacterized protein</fullName>
    </submittedName>
</protein>
<gene>
    <name evidence="2" type="ORF">CKAN_00688500</name>
</gene>
<reference evidence="2 3" key="1">
    <citation type="journal article" date="2019" name="Nat. Plants">
        <title>Stout camphor tree genome fills gaps in understanding of flowering plant genome evolution.</title>
        <authorList>
            <person name="Chaw S.M."/>
            <person name="Liu Y.C."/>
            <person name="Wu Y.W."/>
            <person name="Wang H.Y."/>
            <person name="Lin C.I."/>
            <person name="Wu C.S."/>
            <person name="Ke H.M."/>
            <person name="Chang L.Y."/>
            <person name="Hsu C.Y."/>
            <person name="Yang H.T."/>
            <person name="Sudianto E."/>
            <person name="Hsu M.H."/>
            <person name="Wu K.P."/>
            <person name="Wang L.N."/>
            <person name="Leebens-Mack J.H."/>
            <person name="Tsai I.J."/>
        </authorList>
    </citation>
    <scope>NUCLEOTIDE SEQUENCE [LARGE SCALE GENOMIC DNA]</scope>
    <source>
        <strain evidence="3">cv. Chaw 1501</strain>
        <tissue evidence="2">Young leaves</tissue>
    </source>
</reference>
<dbReference type="EMBL" id="QPKB01000002">
    <property type="protein sequence ID" value="RWR78359.1"/>
    <property type="molecule type" value="Genomic_DNA"/>
</dbReference>
<sequence>MIVSIAGLHRHHRAASNPSNLPPSLGRPTQEGSAEQTLHLEGSVSQDRDGETWVSASLFLCFGDGDGGRGAQLLCFCASMEIERVEKSSRLEWLKPGRGNDRSLPLNPKTAQLQRPPQISGERRIFSASGDCGGNGLSLR</sequence>
<organism evidence="2 3">
    <name type="scientific">Cinnamomum micranthum f. kanehirae</name>
    <dbReference type="NCBI Taxonomy" id="337451"/>
    <lineage>
        <taxon>Eukaryota</taxon>
        <taxon>Viridiplantae</taxon>
        <taxon>Streptophyta</taxon>
        <taxon>Embryophyta</taxon>
        <taxon>Tracheophyta</taxon>
        <taxon>Spermatophyta</taxon>
        <taxon>Magnoliopsida</taxon>
        <taxon>Magnoliidae</taxon>
        <taxon>Laurales</taxon>
        <taxon>Lauraceae</taxon>
        <taxon>Cinnamomum</taxon>
    </lineage>
</organism>
<evidence type="ECO:0000313" key="3">
    <source>
        <dbReference type="Proteomes" id="UP000283530"/>
    </source>
</evidence>
<name>A0A3S3ML09_9MAGN</name>
<feature type="region of interest" description="Disordered" evidence="1">
    <location>
        <begin position="1"/>
        <end position="35"/>
    </location>
</feature>
<dbReference type="Proteomes" id="UP000283530">
    <property type="component" value="Unassembled WGS sequence"/>
</dbReference>
<evidence type="ECO:0000256" key="1">
    <source>
        <dbReference type="SAM" id="MobiDB-lite"/>
    </source>
</evidence>
<dbReference type="AlphaFoldDB" id="A0A3S3ML09"/>
<feature type="region of interest" description="Disordered" evidence="1">
    <location>
        <begin position="94"/>
        <end position="119"/>
    </location>
</feature>
<comment type="caution">
    <text evidence="2">The sequence shown here is derived from an EMBL/GenBank/DDBJ whole genome shotgun (WGS) entry which is preliminary data.</text>
</comment>
<keyword evidence="3" id="KW-1185">Reference proteome</keyword>
<evidence type="ECO:0000313" key="2">
    <source>
        <dbReference type="EMBL" id="RWR78359.1"/>
    </source>
</evidence>
<accession>A0A3S3ML09</accession>